<evidence type="ECO:0000313" key="4">
    <source>
        <dbReference type="Proteomes" id="UP000777438"/>
    </source>
</evidence>
<evidence type="ECO:0000256" key="2">
    <source>
        <dbReference type="SAM" id="Phobius"/>
    </source>
</evidence>
<evidence type="ECO:0000313" key="3">
    <source>
        <dbReference type="EMBL" id="KAH6879791.1"/>
    </source>
</evidence>
<comment type="caution">
    <text evidence="3">The sequence shown here is derived from an EMBL/GenBank/DDBJ whole genome shotgun (WGS) entry which is preliminary data.</text>
</comment>
<keyword evidence="2" id="KW-0472">Membrane</keyword>
<proteinExistence type="predicted"/>
<dbReference type="AlphaFoldDB" id="A0A9P9AH83"/>
<feature type="region of interest" description="Disordered" evidence="1">
    <location>
        <begin position="242"/>
        <end position="262"/>
    </location>
</feature>
<name>A0A9P9AH83_9HYPO</name>
<keyword evidence="2" id="KW-1133">Transmembrane helix</keyword>
<gene>
    <name evidence="3" type="ORF">B0T10DRAFT_496069</name>
</gene>
<protein>
    <submittedName>
        <fullName evidence="3">Uncharacterized protein</fullName>
    </submittedName>
</protein>
<evidence type="ECO:0000256" key="1">
    <source>
        <dbReference type="SAM" id="MobiDB-lite"/>
    </source>
</evidence>
<reference evidence="3 4" key="1">
    <citation type="journal article" date="2021" name="Nat. Commun.">
        <title>Genetic determinants of endophytism in the Arabidopsis root mycobiome.</title>
        <authorList>
            <person name="Mesny F."/>
            <person name="Miyauchi S."/>
            <person name="Thiergart T."/>
            <person name="Pickel B."/>
            <person name="Atanasova L."/>
            <person name="Karlsson M."/>
            <person name="Huettel B."/>
            <person name="Barry K.W."/>
            <person name="Haridas S."/>
            <person name="Chen C."/>
            <person name="Bauer D."/>
            <person name="Andreopoulos W."/>
            <person name="Pangilinan J."/>
            <person name="LaButti K."/>
            <person name="Riley R."/>
            <person name="Lipzen A."/>
            <person name="Clum A."/>
            <person name="Drula E."/>
            <person name="Henrissat B."/>
            <person name="Kohler A."/>
            <person name="Grigoriev I.V."/>
            <person name="Martin F.M."/>
            <person name="Hacquard S."/>
        </authorList>
    </citation>
    <scope>NUCLEOTIDE SEQUENCE [LARGE SCALE GENOMIC DNA]</scope>
    <source>
        <strain evidence="3 4">MPI-CAGE-CH-0241</strain>
    </source>
</reference>
<keyword evidence="4" id="KW-1185">Reference proteome</keyword>
<keyword evidence="2" id="KW-0812">Transmembrane</keyword>
<organism evidence="3 4">
    <name type="scientific">Thelonectria olida</name>
    <dbReference type="NCBI Taxonomy" id="1576542"/>
    <lineage>
        <taxon>Eukaryota</taxon>
        <taxon>Fungi</taxon>
        <taxon>Dikarya</taxon>
        <taxon>Ascomycota</taxon>
        <taxon>Pezizomycotina</taxon>
        <taxon>Sordariomycetes</taxon>
        <taxon>Hypocreomycetidae</taxon>
        <taxon>Hypocreales</taxon>
        <taxon>Nectriaceae</taxon>
        <taxon>Thelonectria</taxon>
    </lineage>
</organism>
<sequence length="282" mass="30719">MATSQSKLVPWLIALGVSVVVVLFVGTCLVYYRRLRQENGFTLDGLGSEESLGGSSAIKRPPEAHVEPFRSATHTYSRVHCHTAPGQAATTSPSQSAAAGSQLHRTSSAEALHVAVLGSDSRYWFEFNGFNPMHVMSKDGNFVVHFHRISTLQSITQDTELPSRTGSKVEIEENNQVLAVGTGGGTVIDGIIHLLEYDDMIAVPQERAMYVADMYSALKRLIPKILHQRAKSTGSWSEIAASNSEHALSSRKEKGMARRGSSGTLGCNEFCNLCEMAKMIDY</sequence>
<feature type="transmembrane region" description="Helical" evidence="2">
    <location>
        <begin position="12"/>
        <end position="32"/>
    </location>
</feature>
<dbReference type="Proteomes" id="UP000777438">
    <property type="component" value="Unassembled WGS sequence"/>
</dbReference>
<accession>A0A9P9AH83</accession>
<dbReference type="EMBL" id="JAGPYM010000028">
    <property type="protein sequence ID" value="KAH6879791.1"/>
    <property type="molecule type" value="Genomic_DNA"/>
</dbReference>